<feature type="compositionally biased region" description="Basic and acidic residues" evidence="1">
    <location>
        <begin position="70"/>
        <end position="105"/>
    </location>
</feature>
<accession>A0A9P8KB52</accession>
<feature type="compositionally biased region" description="Polar residues" evidence="1">
    <location>
        <begin position="30"/>
        <end position="54"/>
    </location>
</feature>
<dbReference type="EMBL" id="JAHFYH010000009">
    <property type="protein sequence ID" value="KAH0228109.1"/>
    <property type="molecule type" value="Genomic_DNA"/>
</dbReference>
<organism evidence="2 3">
    <name type="scientific">Aureobasidium melanogenum</name>
    <name type="common">Aureobasidium pullulans var. melanogenum</name>
    <dbReference type="NCBI Taxonomy" id="46634"/>
    <lineage>
        <taxon>Eukaryota</taxon>
        <taxon>Fungi</taxon>
        <taxon>Dikarya</taxon>
        <taxon>Ascomycota</taxon>
        <taxon>Pezizomycotina</taxon>
        <taxon>Dothideomycetes</taxon>
        <taxon>Dothideomycetidae</taxon>
        <taxon>Dothideales</taxon>
        <taxon>Saccotheciaceae</taxon>
        <taxon>Aureobasidium</taxon>
    </lineage>
</organism>
<dbReference type="Proteomes" id="UP000767238">
    <property type="component" value="Unassembled WGS sequence"/>
</dbReference>
<evidence type="ECO:0000313" key="3">
    <source>
        <dbReference type="Proteomes" id="UP000767238"/>
    </source>
</evidence>
<dbReference type="AlphaFoldDB" id="A0A9P8KB52"/>
<protein>
    <submittedName>
        <fullName evidence="2">Uncharacterized protein</fullName>
    </submittedName>
</protein>
<reference evidence="2" key="2">
    <citation type="submission" date="2021-08" db="EMBL/GenBank/DDBJ databases">
        <authorList>
            <person name="Gostincar C."/>
            <person name="Sun X."/>
            <person name="Song Z."/>
            <person name="Gunde-Cimerman N."/>
        </authorList>
    </citation>
    <scope>NUCLEOTIDE SEQUENCE</scope>
    <source>
        <strain evidence="2">EXF-8016</strain>
    </source>
</reference>
<reference evidence="2" key="1">
    <citation type="journal article" date="2021" name="J Fungi (Basel)">
        <title>Virulence traits and population genomics of the black yeast Aureobasidium melanogenum.</title>
        <authorList>
            <person name="Cernosa A."/>
            <person name="Sun X."/>
            <person name="Gostincar C."/>
            <person name="Fang C."/>
            <person name="Gunde-Cimerman N."/>
            <person name="Song Z."/>
        </authorList>
    </citation>
    <scope>NUCLEOTIDE SEQUENCE</scope>
    <source>
        <strain evidence="2">EXF-8016</strain>
    </source>
</reference>
<name>A0A9P8KB52_AURME</name>
<feature type="non-terminal residue" evidence="2">
    <location>
        <position position="1"/>
    </location>
</feature>
<evidence type="ECO:0000313" key="2">
    <source>
        <dbReference type="EMBL" id="KAH0228109.1"/>
    </source>
</evidence>
<comment type="caution">
    <text evidence="2">The sequence shown here is derived from an EMBL/GenBank/DDBJ whole genome shotgun (WGS) entry which is preliminary data.</text>
</comment>
<evidence type="ECO:0000256" key="1">
    <source>
        <dbReference type="SAM" id="MobiDB-lite"/>
    </source>
</evidence>
<feature type="compositionally biased region" description="Basic residues" evidence="1">
    <location>
        <begin position="55"/>
        <end position="69"/>
    </location>
</feature>
<proteinExistence type="predicted"/>
<sequence>MTDRKIKTLCQKILAAKGPKQKGKSREAQEQQQQLRSSSPSDCDHSTNLAANNARSRKKLSAAGYRHKQEKGQSHKQEKGQSHKQEKGQSHKQEKGQSHKQEKDRSHKSRHREHRSRDSRPFPGAQRHPEVSIPYAGLHPSHLEHANNSRPFPGSQ</sequence>
<gene>
    <name evidence="2" type="ORF">KCV03_g2049</name>
</gene>
<feature type="region of interest" description="Disordered" evidence="1">
    <location>
        <begin position="13"/>
        <end position="156"/>
    </location>
</feature>